<evidence type="ECO:0000256" key="9">
    <source>
        <dbReference type="ARBA" id="ARBA00023242"/>
    </source>
</evidence>
<evidence type="ECO:0000256" key="6">
    <source>
        <dbReference type="ARBA" id="ARBA00022840"/>
    </source>
</evidence>
<evidence type="ECO:0000259" key="12">
    <source>
        <dbReference type="PROSITE" id="PS51038"/>
    </source>
</evidence>
<comment type="function">
    <text evidence="10">Component of the origin recognition complex (ORC) that binds origins of replication. DNA-binding is ATP-dependent, however specific DNA sequences that define origins of replication have not been identified so far. ORC is required to assemble the pre-replication complex necessary to initiate DNA replication.</text>
</comment>
<dbReference type="GO" id="GO:0005664">
    <property type="term" value="C:nuclear origin of replication recognition complex"/>
    <property type="evidence" value="ECO:0007669"/>
    <property type="project" value="TreeGrafter"/>
</dbReference>
<dbReference type="GO" id="GO:0003682">
    <property type="term" value="F:chromatin binding"/>
    <property type="evidence" value="ECO:0007669"/>
    <property type="project" value="InterPro"/>
</dbReference>
<dbReference type="InterPro" id="IPR003959">
    <property type="entry name" value="ATPase_AAA_core"/>
</dbReference>
<feature type="region of interest" description="Disordered" evidence="11">
    <location>
        <begin position="259"/>
        <end position="376"/>
    </location>
</feature>
<dbReference type="GO" id="GO:0006270">
    <property type="term" value="P:DNA replication initiation"/>
    <property type="evidence" value="ECO:0007669"/>
    <property type="project" value="TreeGrafter"/>
</dbReference>
<reference evidence="13 14" key="1">
    <citation type="submission" date="2014-04" db="EMBL/GenBank/DDBJ databases">
        <authorList>
            <consortium name="DOE Joint Genome Institute"/>
            <person name="Kuo A."/>
            <person name="Ruytinx J."/>
            <person name="Rineau F."/>
            <person name="Colpaert J."/>
            <person name="Kohler A."/>
            <person name="Nagy L.G."/>
            <person name="Floudas D."/>
            <person name="Copeland A."/>
            <person name="Barry K.W."/>
            <person name="Cichocki N."/>
            <person name="Veneault-Fourrey C."/>
            <person name="LaButti K."/>
            <person name="Lindquist E.A."/>
            <person name="Lipzen A."/>
            <person name="Lundell T."/>
            <person name="Morin E."/>
            <person name="Murat C."/>
            <person name="Sun H."/>
            <person name="Tunlid A."/>
            <person name="Henrissat B."/>
            <person name="Grigoriev I.V."/>
            <person name="Hibbett D.S."/>
            <person name="Martin F."/>
            <person name="Nordberg H.P."/>
            <person name="Cantor M.N."/>
            <person name="Hua S.X."/>
        </authorList>
    </citation>
    <scope>NUCLEOTIDE SEQUENCE [LARGE SCALE GENOMIC DNA]</scope>
    <source>
        <strain evidence="13 14">UH-Slu-Lm8-n1</strain>
    </source>
</reference>
<dbReference type="AlphaFoldDB" id="A0A0D0ADK2"/>
<dbReference type="InterPro" id="IPR054425">
    <property type="entry name" value="Cdc6_ORC1-like_ATPase_lid"/>
</dbReference>
<dbReference type="InterPro" id="IPR027417">
    <property type="entry name" value="P-loop_NTPase"/>
</dbReference>
<dbReference type="InterPro" id="IPR003593">
    <property type="entry name" value="AAA+_ATPase"/>
</dbReference>
<keyword evidence="7" id="KW-0460">Magnesium</keyword>
<dbReference type="GO" id="GO:0005524">
    <property type="term" value="F:ATP binding"/>
    <property type="evidence" value="ECO:0007669"/>
    <property type="project" value="UniProtKB-KW"/>
</dbReference>
<dbReference type="InterPro" id="IPR043151">
    <property type="entry name" value="BAH_sf"/>
</dbReference>
<dbReference type="GO" id="GO:0016887">
    <property type="term" value="F:ATP hydrolysis activity"/>
    <property type="evidence" value="ECO:0007669"/>
    <property type="project" value="InterPro"/>
</dbReference>
<dbReference type="SMART" id="SM00439">
    <property type="entry name" value="BAH"/>
    <property type="match status" value="1"/>
</dbReference>
<evidence type="ECO:0000256" key="5">
    <source>
        <dbReference type="ARBA" id="ARBA00022741"/>
    </source>
</evidence>
<dbReference type="GO" id="GO:0046872">
    <property type="term" value="F:metal ion binding"/>
    <property type="evidence" value="ECO:0007669"/>
    <property type="project" value="UniProtKB-KW"/>
</dbReference>
<evidence type="ECO:0000256" key="10">
    <source>
        <dbReference type="RuleBase" id="RU365058"/>
    </source>
</evidence>
<dbReference type="EMBL" id="KN835329">
    <property type="protein sequence ID" value="KIK39781.1"/>
    <property type="molecule type" value="Genomic_DNA"/>
</dbReference>
<dbReference type="HOGENOM" id="CLU_012774_1_0_1"/>
<keyword evidence="3 10" id="KW-0235">DNA replication</keyword>
<evidence type="ECO:0000256" key="4">
    <source>
        <dbReference type="ARBA" id="ARBA00022723"/>
    </source>
</evidence>
<dbReference type="GO" id="GO:0033314">
    <property type="term" value="P:mitotic DNA replication checkpoint signaling"/>
    <property type="evidence" value="ECO:0007669"/>
    <property type="project" value="TreeGrafter"/>
</dbReference>
<dbReference type="SUPFAM" id="SSF52540">
    <property type="entry name" value="P-loop containing nucleoside triphosphate hydrolases"/>
    <property type="match status" value="1"/>
</dbReference>
<evidence type="ECO:0000313" key="13">
    <source>
        <dbReference type="EMBL" id="KIK39781.1"/>
    </source>
</evidence>
<dbReference type="SMART" id="SM00382">
    <property type="entry name" value="AAA"/>
    <property type="match status" value="1"/>
</dbReference>
<dbReference type="Pfam" id="PF00004">
    <property type="entry name" value="AAA"/>
    <property type="match status" value="1"/>
</dbReference>
<dbReference type="GO" id="GO:0003688">
    <property type="term" value="F:DNA replication origin binding"/>
    <property type="evidence" value="ECO:0007669"/>
    <property type="project" value="UniProtKB-ARBA"/>
</dbReference>
<keyword evidence="6 10" id="KW-0067">ATP-binding</keyword>
<evidence type="ECO:0000256" key="11">
    <source>
        <dbReference type="SAM" id="MobiDB-lite"/>
    </source>
</evidence>
<comment type="subcellular location">
    <subcellularLocation>
        <location evidence="1 10">Nucleus</location>
    </subcellularLocation>
</comment>
<organism evidence="13 14">
    <name type="scientific">Suillus luteus UH-Slu-Lm8-n1</name>
    <dbReference type="NCBI Taxonomy" id="930992"/>
    <lineage>
        <taxon>Eukaryota</taxon>
        <taxon>Fungi</taxon>
        <taxon>Dikarya</taxon>
        <taxon>Basidiomycota</taxon>
        <taxon>Agaricomycotina</taxon>
        <taxon>Agaricomycetes</taxon>
        <taxon>Agaricomycetidae</taxon>
        <taxon>Boletales</taxon>
        <taxon>Suillineae</taxon>
        <taxon>Suillaceae</taxon>
        <taxon>Suillus</taxon>
    </lineage>
</organism>
<dbReference type="STRING" id="930992.A0A0D0ADK2"/>
<dbReference type="InterPro" id="IPR050311">
    <property type="entry name" value="ORC1/CDC6"/>
</dbReference>
<evidence type="ECO:0000256" key="1">
    <source>
        <dbReference type="ARBA" id="ARBA00004123"/>
    </source>
</evidence>
<sequence length="803" mass="90018">MESTPVTPSRRSKRFQPLVTPVKTDSFVDKTVIWTDSPCYTRPTVYEDYQVLQEDEGWQPGPGVQTVFRKSFKRTKNTVPVSRKGMSGRGSTIETETFEVGDTVLVKTQSTRHPSVGVIASMWEFQGKEIREDDSPQMMVRVHWFQHPSELPRIRAKREHLENEVYFTLSSQAILPPSCILSHCTISEVPQTAPTTRKRSNWISATAEENKIFYCRLAIESRSNIYYEFHWAAHKQQALGSSNEDLANGTCWHVAVETTPSRRRAKKRTKLQDITEESGDDPVRDRDYENDEPQSEPDDHIIPSVVDDASDNETALSGPIDDIPKTPSRKRKHALSTPKSTPSKKRAPKLAAPTPHSKAALRKRGRKAPTVRVPPPNLAQEHYNQLQNFPPDPWLRAMHVLHVAARPDVLPCREEEYSRVLRTVEDLLEEGSGGCVYISGVPGTGKTATVHAIVRELKRMAENNETNPFTYVEINGLRIPEPSAAYNLLWETVSGHDVASDGYLKNSSKEALKQLTKHFSAGARAGPAGHACVVLMDELDQLVTAKQDVVYNFFNWPTIAGSKLVVIAVANTMDLPERVMTGRVRSRLGMIRINFQPYTTQQLEKIVHARLKEAKEGLEEPADVINADGVKFAAMKVSSISGDARRVLDICRRAVELVHPKRRAARTEDVKEVIKVLQNSPTAAYLRDCSLHERIMLASLLRCIKREGVEEIKWGEIENQHIMYVEALTSEGDPSRKPTPEELGLVLDSLVASRAMIVEDGVNAIRKSPRERRVILNLEQTEVERVLSEVGGRSWATALGVGA</sequence>
<dbReference type="Pfam" id="PF22606">
    <property type="entry name" value="Cdc6-ORC-like_ATPase_lid"/>
    <property type="match status" value="1"/>
</dbReference>
<dbReference type="PANTHER" id="PTHR10763:SF23">
    <property type="entry name" value="ORIGIN RECOGNITION COMPLEX SUBUNIT 1"/>
    <property type="match status" value="1"/>
</dbReference>
<dbReference type="InterPro" id="IPR001025">
    <property type="entry name" value="BAH_dom"/>
</dbReference>
<feature type="domain" description="BAH" evidence="12">
    <location>
        <begin position="96"/>
        <end position="230"/>
    </location>
</feature>
<dbReference type="InParanoid" id="A0A0D0ADK2"/>
<dbReference type="CDD" id="cd00009">
    <property type="entry name" value="AAA"/>
    <property type="match status" value="1"/>
</dbReference>
<keyword evidence="9 10" id="KW-0539">Nucleus</keyword>
<proteinExistence type="inferred from homology"/>
<keyword evidence="14" id="KW-1185">Reference proteome</keyword>
<keyword evidence="4" id="KW-0479">Metal-binding</keyword>
<keyword evidence="5 10" id="KW-0547">Nucleotide-binding</keyword>
<keyword evidence="8 10" id="KW-0238">DNA-binding</keyword>
<evidence type="ECO:0000256" key="7">
    <source>
        <dbReference type="ARBA" id="ARBA00022842"/>
    </source>
</evidence>
<dbReference type="Gene3D" id="1.10.8.60">
    <property type="match status" value="1"/>
</dbReference>
<dbReference type="OrthoDB" id="1926878at2759"/>
<gene>
    <name evidence="13" type="ORF">CY34DRAFT_807906</name>
</gene>
<evidence type="ECO:0000256" key="3">
    <source>
        <dbReference type="ARBA" id="ARBA00022705"/>
    </source>
</evidence>
<comment type="subunit">
    <text evidence="10">ORC is composed of six subunits.</text>
</comment>
<dbReference type="PANTHER" id="PTHR10763">
    <property type="entry name" value="CELL DIVISION CONTROL PROTEIN 6-RELATED"/>
    <property type="match status" value="1"/>
</dbReference>
<accession>A0A0D0ADK2</accession>
<dbReference type="Gene3D" id="2.30.30.490">
    <property type="match status" value="1"/>
</dbReference>
<comment type="similarity">
    <text evidence="2 10">Belongs to the ORC1 family.</text>
</comment>
<dbReference type="Proteomes" id="UP000054485">
    <property type="component" value="Unassembled WGS sequence"/>
</dbReference>
<reference evidence="14" key="2">
    <citation type="submission" date="2015-01" db="EMBL/GenBank/DDBJ databases">
        <title>Evolutionary Origins and Diversification of the Mycorrhizal Mutualists.</title>
        <authorList>
            <consortium name="DOE Joint Genome Institute"/>
            <consortium name="Mycorrhizal Genomics Consortium"/>
            <person name="Kohler A."/>
            <person name="Kuo A."/>
            <person name="Nagy L.G."/>
            <person name="Floudas D."/>
            <person name="Copeland A."/>
            <person name="Barry K.W."/>
            <person name="Cichocki N."/>
            <person name="Veneault-Fourrey C."/>
            <person name="LaButti K."/>
            <person name="Lindquist E.A."/>
            <person name="Lipzen A."/>
            <person name="Lundell T."/>
            <person name="Morin E."/>
            <person name="Murat C."/>
            <person name="Riley R."/>
            <person name="Ohm R."/>
            <person name="Sun H."/>
            <person name="Tunlid A."/>
            <person name="Henrissat B."/>
            <person name="Grigoriev I.V."/>
            <person name="Hibbett D.S."/>
            <person name="Martin F."/>
        </authorList>
    </citation>
    <scope>NUCLEOTIDE SEQUENCE [LARGE SCALE GENOMIC DNA]</scope>
    <source>
        <strain evidence="14">UH-Slu-Lm8-n1</strain>
    </source>
</reference>
<name>A0A0D0ADK2_9AGAM</name>
<dbReference type="Gene3D" id="3.40.50.300">
    <property type="entry name" value="P-loop containing nucleotide triphosphate hydrolases"/>
    <property type="match status" value="1"/>
</dbReference>
<evidence type="ECO:0000313" key="14">
    <source>
        <dbReference type="Proteomes" id="UP000054485"/>
    </source>
</evidence>
<feature type="compositionally biased region" description="Basic residues" evidence="11">
    <location>
        <begin position="359"/>
        <end position="369"/>
    </location>
</feature>
<dbReference type="PROSITE" id="PS51038">
    <property type="entry name" value="BAH"/>
    <property type="match status" value="1"/>
</dbReference>
<dbReference type="Pfam" id="PF01426">
    <property type="entry name" value="BAH"/>
    <property type="match status" value="1"/>
</dbReference>
<protein>
    <recommendedName>
        <fullName evidence="10">Origin recognition complex subunit 1</fullName>
    </recommendedName>
</protein>
<dbReference type="FunFam" id="3.40.50.300:FF:000199">
    <property type="entry name" value="Origin recognition complex subunit 1"/>
    <property type="match status" value="1"/>
</dbReference>
<dbReference type="FunCoup" id="A0A0D0ADK2">
    <property type="interactions" value="176"/>
</dbReference>
<evidence type="ECO:0000256" key="8">
    <source>
        <dbReference type="ARBA" id="ARBA00023125"/>
    </source>
</evidence>
<evidence type="ECO:0000256" key="2">
    <source>
        <dbReference type="ARBA" id="ARBA00008398"/>
    </source>
</evidence>